<dbReference type="GO" id="GO:0051536">
    <property type="term" value="F:iron-sulfur cluster binding"/>
    <property type="evidence" value="ECO:0007669"/>
    <property type="project" value="UniProtKB-KW"/>
</dbReference>
<evidence type="ECO:0000256" key="6">
    <source>
        <dbReference type="ARBA" id="ARBA00022723"/>
    </source>
</evidence>
<dbReference type="InterPro" id="IPR011604">
    <property type="entry name" value="PDDEXK-like_dom_sf"/>
</dbReference>
<dbReference type="Pfam" id="PF01930">
    <property type="entry name" value="Cas_Cas4"/>
    <property type="match status" value="1"/>
</dbReference>
<sequence>MPTEYTAEDLLHISGIQHFLFCRRQWALIYIENQWQDNQFTFEGHLLHERVDDPYISESRKNVFISRSVPVASYTLGITGICDMVEFMQDKDGVYISDKGTTYRPYPIEYKRGKPKREPVDEVQLCAQAMCLEEMLSTSISEGSIYYGQTRHREPVVFSAELRSLVKDLAEEMHAYCKRKYTPKVKPTKACKSCSLQDICLPDILNKRESVSTYINNYIEDLKNEKTS</sequence>
<proteinExistence type="inferred from homology"/>
<evidence type="ECO:0000256" key="7">
    <source>
        <dbReference type="ARBA" id="ARBA00022801"/>
    </source>
</evidence>
<comment type="cofactor">
    <cofactor evidence="1">
        <name>[4Fe-4S] cluster</name>
        <dbReference type="ChEBI" id="CHEBI:49883"/>
    </cofactor>
</comment>
<protein>
    <recommendedName>
        <fullName evidence="4 13">CRISPR-associated exonuclease Cas4</fullName>
        <ecNumber evidence="3 13">3.1.12.1</ecNumber>
    </recommendedName>
</protein>
<dbReference type="Gene3D" id="3.90.320.10">
    <property type="match status" value="1"/>
</dbReference>
<dbReference type="InterPro" id="IPR051827">
    <property type="entry name" value="Cas4_exonuclease"/>
</dbReference>
<keyword evidence="11 13" id="KW-0051">Antiviral defense</keyword>
<dbReference type="HOGENOM" id="CLU_102055_1_1_12"/>
<reference evidence="16" key="1">
    <citation type="journal article" date="2013" name="Stand. Genomic Sci.">
        <title>Genome sequence of the thermophilic fresh-water bacterium Spirochaeta caldaria type strain (H1(T)), reclassification of Spirochaeta caldaria, Spirochaeta stenostrepta, and Spirochaeta zuelzerae in the genus Treponema as Treponema caldaria comb. nov., Treponema stenostrepta comb. nov., and Treponema zuelzerae comb. nov., and emendation of the genus Treponema.</title>
        <authorList>
            <person name="Abt B."/>
            <person name="Goker M."/>
            <person name="Scheuner C."/>
            <person name="Han C."/>
            <person name="Lu M."/>
            <person name="Misra M."/>
            <person name="Lapidus A."/>
            <person name="Nolan M."/>
            <person name="Lucas S."/>
            <person name="Hammon N."/>
            <person name="Deshpande S."/>
            <person name="Cheng J.F."/>
            <person name="Tapia R."/>
            <person name="Goodwin L.A."/>
            <person name="Pitluck S."/>
            <person name="Liolios K."/>
            <person name="Pagani I."/>
            <person name="Ivanova N."/>
            <person name="Mavromatis K."/>
            <person name="Mikhailova N."/>
            <person name="Huntemann M."/>
            <person name="Pati A."/>
            <person name="Chen A."/>
            <person name="Palaniappan K."/>
            <person name="Land M."/>
            <person name="Hauser L."/>
            <person name="Jeffries C.D."/>
            <person name="Rohde M."/>
            <person name="Spring S."/>
            <person name="Gronow S."/>
            <person name="Detter J.C."/>
            <person name="Bristow J."/>
            <person name="Eisen J.A."/>
            <person name="Markowitz V."/>
            <person name="Hugenholtz P."/>
            <person name="Kyrpides N.C."/>
            <person name="Woyke T."/>
            <person name="Klenk H.P."/>
        </authorList>
    </citation>
    <scope>NUCLEOTIDE SEQUENCE</scope>
    <source>
        <strain evidence="16">ATCC 51460 / DSM 7334 / H1</strain>
    </source>
</reference>
<feature type="domain" description="DUF83" evidence="14">
    <location>
        <begin position="14"/>
        <end position="201"/>
    </location>
</feature>
<dbReference type="GO" id="GO:0051607">
    <property type="term" value="P:defense response to virus"/>
    <property type="evidence" value="ECO:0007669"/>
    <property type="project" value="UniProtKB-KW"/>
</dbReference>
<comment type="cofactor">
    <cofactor evidence="13">
        <name>iron-sulfur cluster</name>
        <dbReference type="ChEBI" id="CHEBI:30408"/>
    </cofactor>
</comment>
<dbReference type="NCBIfam" id="TIGR00372">
    <property type="entry name" value="cas4"/>
    <property type="match status" value="1"/>
</dbReference>
<evidence type="ECO:0000256" key="4">
    <source>
        <dbReference type="ARBA" id="ARBA00020049"/>
    </source>
</evidence>
<evidence type="ECO:0000313" key="16">
    <source>
        <dbReference type="Proteomes" id="UP000000503"/>
    </source>
</evidence>
<evidence type="ECO:0000313" key="15">
    <source>
        <dbReference type="EMBL" id="AEJ20055.1"/>
    </source>
</evidence>
<dbReference type="InterPro" id="IPR022765">
    <property type="entry name" value="Dna2/Cas4_DUF83"/>
</dbReference>
<dbReference type="RefSeq" id="WP_013969345.1">
    <property type="nucleotide sequence ID" value="NC_015732.1"/>
</dbReference>
<evidence type="ECO:0000256" key="1">
    <source>
        <dbReference type="ARBA" id="ARBA00001966"/>
    </source>
</evidence>
<dbReference type="KEGG" id="scd:Spica_1925"/>
<keyword evidence="7 13" id="KW-0378">Hydrolase</keyword>
<evidence type="ECO:0000256" key="3">
    <source>
        <dbReference type="ARBA" id="ARBA00012768"/>
    </source>
</evidence>
<comment type="similarity">
    <text evidence="2 13">Belongs to the CRISPR-associated exonuclease Cas4 family.</text>
</comment>
<evidence type="ECO:0000259" key="14">
    <source>
        <dbReference type="Pfam" id="PF01930"/>
    </source>
</evidence>
<evidence type="ECO:0000256" key="9">
    <source>
        <dbReference type="ARBA" id="ARBA00023004"/>
    </source>
</evidence>
<dbReference type="GO" id="GO:0004527">
    <property type="term" value="F:exonuclease activity"/>
    <property type="evidence" value="ECO:0007669"/>
    <property type="project" value="UniProtKB-KW"/>
</dbReference>
<keyword evidence="10 13" id="KW-0411">Iron-sulfur</keyword>
<dbReference type="EC" id="3.1.12.1" evidence="3 13"/>
<dbReference type="GO" id="GO:0046872">
    <property type="term" value="F:metal ion binding"/>
    <property type="evidence" value="ECO:0007669"/>
    <property type="project" value="UniProtKB-KW"/>
</dbReference>
<name>F8F436_GRAC1</name>
<keyword evidence="16" id="KW-1185">Reference proteome</keyword>
<accession>F8F436</accession>
<evidence type="ECO:0000256" key="5">
    <source>
        <dbReference type="ARBA" id="ARBA00022722"/>
    </source>
</evidence>
<organism evidence="15 16">
    <name type="scientific">Gracilinema caldarium (strain ATCC 51460 / DSM 7334 / H1)</name>
    <name type="common">Treponema caldarium</name>
    <dbReference type="NCBI Taxonomy" id="744872"/>
    <lineage>
        <taxon>Bacteria</taxon>
        <taxon>Pseudomonadati</taxon>
        <taxon>Spirochaetota</taxon>
        <taxon>Spirochaetia</taxon>
        <taxon>Spirochaetales</taxon>
        <taxon>Breznakiellaceae</taxon>
        <taxon>Gracilinema</taxon>
    </lineage>
</organism>
<evidence type="ECO:0000256" key="10">
    <source>
        <dbReference type="ARBA" id="ARBA00023014"/>
    </source>
</evidence>
<dbReference type="PANTHER" id="PTHR36531">
    <property type="entry name" value="CRISPR-ASSOCIATED EXONUCLEASE CAS4"/>
    <property type="match status" value="1"/>
</dbReference>
<evidence type="ECO:0000256" key="13">
    <source>
        <dbReference type="RuleBase" id="RU365022"/>
    </source>
</evidence>
<dbReference type="PANTHER" id="PTHR36531:SF6">
    <property type="entry name" value="DNA REPLICATION ATP-DEPENDENT HELICASE_NUCLEASE DNA2"/>
    <property type="match status" value="1"/>
</dbReference>
<keyword evidence="9 13" id="KW-0408">Iron</keyword>
<keyword evidence="12 13" id="KW-0464">Manganese</keyword>
<comment type="cofactor">
    <cofactor evidence="13">
        <name>Mg(2+)</name>
        <dbReference type="ChEBI" id="CHEBI:18420"/>
    </cofactor>
    <cofactor evidence="13">
        <name>Mn(2+)</name>
        <dbReference type="ChEBI" id="CHEBI:29035"/>
    </cofactor>
    <text evidence="13">Mg(2+) or Mn(2+) required for ssDNA cleavage activity.</text>
</comment>
<dbReference type="AlphaFoldDB" id="F8F436"/>
<keyword evidence="8 13" id="KW-0269">Exonuclease</keyword>
<dbReference type="eggNOG" id="COG1468">
    <property type="taxonomic scope" value="Bacteria"/>
</dbReference>
<keyword evidence="5 13" id="KW-0540">Nuclease</keyword>
<evidence type="ECO:0000256" key="8">
    <source>
        <dbReference type="ARBA" id="ARBA00022839"/>
    </source>
</evidence>
<dbReference type="OrthoDB" id="9781776at2"/>
<comment type="function">
    <text evidence="13">CRISPR (clustered regularly interspaced short palindromic repeat) is an adaptive immune system that provides protection against mobile genetic elements (viruses, transposable elements and conjugative plasmids). CRISPR clusters contain sequences complementary to antecedent mobile elements and target invading nucleic acids. CRISPR clusters are transcribed and processed into CRISPR RNA (crRNA).</text>
</comment>
<evidence type="ECO:0000256" key="11">
    <source>
        <dbReference type="ARBA" id="ARBA00023118"/>
    </source>
</evidence>
<evidence type="ECO:0000256" key="2">
    <source>
        <dbReference type="ARBA" id="ARBA00009189"/>
    </source>
</evidence>
<evidence type="ECO:0000256" key="12">
    <source>
        <dbReference type="ARBA" id="ARBA00023211"/>
    </source>
</evidence>
<dbReference type="EMBL" id="CP002868">
    <property type="protein sequence ID" value="AEJ20055.1"/>
    <property type="molecule type" value="Genomic_DNA"/>
</dbReference>
<gene>
    <name evidence="15" type="ordered locus">Spica_1925</name>
</gene>
<dbReference type="STRING" id="744872.Spica_1925"/>
<dbReference type="Proteomes" id="UP000000503">
    <property type="component" value="Chromosome"/>
</dbReference>
<dbReference type="InterPro" id="IPR013343">
    <property type="entry name" value="CRISPR-assoc_prot_Cas4"/>
</dbReference>
<keyword evidence="6 13" id="KW-0479">Metal-binding</keyword>